<keyword evidence="4" id="KW-0227">DNA damage</keyword>
<evidence type="ECO:0000256" key="6">
    <source>
        <dbReference type="ARBA" id="ARBA00023004"/>
    </source>
</evidence>
<dbReference type="AlphaFoldDB" id="A0A7S3UM82"/>
<comment type="similarity">
    <text evidence="1">Belongs to the Nth/MutY family.</text>
</comment>
<dbReference type="Gene3D" id="1.10.340.30">
    <property type="entry name" value="Hypothetical protein, domain 2"/>
    <property type="match status" value="1"/>
</dbReference>
<evidence type="ECO:0000256" key="10">
    <source>
        <dbReference type="SAM" id="MobiDB-lite"/>
    </source>
</evidence>
<feature type="compositionally biased region" description="Polar residues" evidence="10">
    <location>
        <begin position="59"/>
        <end position="68"/>
    </location>
</feature>
<dbReference type="CDD" id="cd00056">
    <property type="entry name" value="ENDO3c"/>
    <property type="match status" value="1"/>
</dbReference>
<dbReference type="InterPro" id="IPR003265">
    <property type="entry name" value="HhH-GPD_domain"/>
</dbReference>
<evidence type="ECO:0000256" key="7">
    <source>
        <dbReference type="ARBA" id="ARBA00023014"/>
    </source>
</evidence>
<organism evidence="12">
    <name type="scientific">Heterosigma akashiwo</name>
    <name type="common">Chromophytic alga</name>
    <name type="synonym">Heterosigma carterae</name>
    <dbReference type="NCBI Taxonomy" id="2829"/>
    <lineage>
        <taxon>Eukaryota</taxon>
        <taxon>Sar</taxon>
        <taxon>Stramenopiles</taxon>
        <taxon>Ochrophyta</taxon>
        <taxon>Raphidophyceae</taxon>
        <taxon>Chattonellales</taxon>
        <taxon>Chattonellaceae</taxon>
        <taxon>Heterosigma</taxon>
    </lineage>
</organism>
<dbReference type="InterPro" id="IPR011257">
    <property type="entry name" value="DNA_glycosylase"/>
</dbReference>
<evidence type="ECO:0000256" key="3">
    <source>
        <dbReference type="ARBA" id="ARBA00022723"/>
    </source>
</evidence>
<keyword evidence="8" id="KW-0234">DNA repair</keyword>
<evidence type="ECO:0000256" key="2">
    <source>
        <dbReference type="ARBA" id="ARBA00022485"/>
    </source>
</evidence>
<feature type="region of interest" description="Disordered" evidence="10">
    <location>
        <begin position="19"/>
        <end position="70"/>
    </location>
</feature>
<evidence type="ECO:0000313" key="12">
    <source>
        <dbReference type="EMBL" id="CAE0619554.1"/>
    </source>
</evidence>
<dbReference type="GO" id="GO:0006285">
    <property type="term" value="P:base-excision repair, AP site formation"/>
    <property type="evidence" value="ECO:0007669"/>
    <property type="project" value="UniProtKB-ARBA"/>
</dbReference>
<dbReference type="GO" id="GO:0046872">
    <property type="term" value="F:metal ion binding"/>
    <property type="evidence" value="ECO:0007669"/>
    <property type="project" value="UniProtKB-KW"/>
</dbReference>
<proteinExistence type="inferred from homology"/>
<keyword evidence="9" id="KW-0326">Glycosidase</keyword>
<dbReference type="InterPro" id="IPR004036">
    <property type="entry name" value="Endonuclease-III-like_CS2"/>
</dbReference>
<dbReference type="EMBL" id="HBIU01000469">
    <property type="protein sequence ID" value="CAE0619554.1"/>
    <property type="molecule type" value="Transcribed_RNA"/>
</dbReference>
<evidence type="ECO:0000259" key="11">
    <source>
        <dbReference type="SMART" id="SM00478"/>
    </source>
</evidence>
<name>A0A7S3UM82_HETAK</name>
<evidence type="ECO:0000256" key="1">
    <source>
        <dbReference type="ARBA" id="ARBA00008343"/>
    </source>
</evidence>
<dbReference type="InterPro" id="IPR023170">
    <property type="entry name" value="HhH_base_excis_C"/>
</dbReference>
<feature type="compositionally biased region" description="Basic and acidic residues" evidence="10">
    <location>
        <begin position="23"/>
        <end position="55"/>
    </location>
</feature>
<feature type="region of interest" description="Disordered" evidence="10">
    <location>
        <begin position="378"/>
        <end position="450"/>
    </location>
</feature>
<dbReference type="SUPFAM" id="SSF48150">
    <property type="entry name" value="DNA-glycosylase"/>
    <property type="match status" value="1"/>
</dbReference>
<evidence type="ECO:0000256" key="5">
    <source>
        <dbReference type="ARBA" id="ARBA00022801"/>
    </source>
</evidence>
<evidence type="ECO:0000256" key="4">
    <source>
        <dbReference type="ARBA" id="ARBA00022763"/>
    </source>
</evidence>
<dbReference type="SMART" id="SM00478">
    <property type="entry name" value="ENDO3c"/>
    <property type="match status" value="1"/>
</dbReference>
<dbReference type="GO" id="GO:0051539">
    <property type="term" value="F:4 iron, 4 sulfur cluster binding"/>
    <property type="evidence" value="ECO:0007669"/>
    <property type="project" value="UniProtKB-KW"/>
</dbReference>
<keyword evidence="3" id="KW-0479">Metal-binding</keyword>
<gene>
    <name evidence="12" type="ORF">HAKA00212_LOCUS162</name>
</gene>
<dbReference type="PANTHER" id="PTHR10359">
    <property type="entry name" value="A/G-SPECIFIC ADENINE GLYCOSYLASE/ENDONUCLEASE III"/>
    <property type="match status" value="1"/>
</dbReference>
<feature type="domain" description="HhH-GPD" evidence="11">
    <location>
        <begin position="104"/>
        <end position="259"/>
    </location>
</feature>
<keyword evidence="6" id="KW-0408">Iron</keyword>
<reference evidence="12" key="1">
    <citation type="submission" date="2021-01" db="EMBL/GenBank/DDBJ databases">
        <authorList>
            <person name="Corre E."/>
            <person name="Pelletier E."/>
            <person name="Niang G."/>
            <person name="Scheremetjew M."/>
            <person name="Finn R."/>
            <person name="Kale V."/>
            <person name="Holt S."/>
            <person name="Cochrane G."/>
            <person name="Meng A."/>
            <person name="Brown T."/>
            <person name="Cohen L."/>
        </authorList>
    </citation>
    <scope>NUCLEOTIDE SEQUENCE</scope>
    <source>
        <strain evidence="12">CCMP3107</strain>
    </source>
</reference>
<dbReference type="GO" id="GO:0003906">
    <property type="term" value="F:DNA-(apurinic or apyrimidinic site) endonuclease activity"/>
    <property type="evidence" value="ECO:0007669"/>
    <property type="project" value="InterPro"/>
</dbReference>
<dbReference type="HAMAP" id="MF_00942">
    <property type="entry name" value="Nth"/>
    <property type="match status" value="1"/>
</dbReference>
<protein>
    <recommendedName>
        <fullName evidence="11">HhH-GPD domain-containing protein</fullName>
    </recommendedName>
</protein>
<dbReference type="GO" id="GO:0000703">
    <property type="term" value="F:oxidized pyrimidine nucleobase lesion DNA N-glycosylase activity"/>
    <property type="evidence" value="ECO:0007669"/>
    <property type="project" value="UniProtKB-ARBA"/>
</dbReference>
<accession>A0A7S3UM82</accession>
<feature type="compositionally biased region" description="Low complexity" evidence="10">
    <location>
        <begin position="385"/>
        <end position="399"/>
    </location>
</feature>
<keyword evidence="5" id="KW-0378">Hydrolase</keyword>
<evidence type="ECO:0000256" key="9">
    <source>
        <dbReference type="ARBA" id="ARBA00023295"/>
    </source>
</evidence>
<dbReference type="PANTHER" id="PTHR10359:SF18">
    <property type="entry name" value="ENDONUCLEASE III"/>
    <property type="match status" value="1"/>
</dbReference>
<dbReference type="InterPro" id="IPR005759">
    <property type="entry name" value="Nth"/>
</dbReference>
<dbReference type="Pfam" id="PF00730">
    <property type="entry name" value="HhH-GPD"/>
    <property type="match status" value="1"/>
</dbReference>
<dbReference type="PROSITE" id="PS01155">
    <property type="entry name" value="ENDONUCLEASE_III_2"/>
    <property type="match status" value="1"/>
</dbReference>
<dbReference type="Gene3D" id="1.10.1670.10">
    <property type="entry name" value="Helix-hairpin-Helix base-excision DNA repair enzymes (C-terminal)"/>
    <property type="match status" value="1"/>
</dbReference>
<dbReference type="FunFam" id="1.10.340.30:FF:000001">
    <property type="entry name" value="Endonuclease III"/>
    <property type="match status" value="1"/>
</dbReference>
<sequence length="450" mass="49522">MDGDRPVLIMATRLRRARSARLSRNEIKKEQCPEAQLKEENSVPKKRERGHESGGEKIPSSSGPSHLQAQRARSVMAILEHIYPNPPIPLDHTDNFTFLCAVIMSAQTTDGKVNEVSRELFRRAPDPAALAALGADRVLSIIRPLGLAPTKARNLVAMAEKLVAEHGGRVPRGFAALEALPGVGHKTASVLMAQAFGVPAFPVDTHIARLAVRWGLSPPPKPGQKESANVKAIEKDLKALFPESSWNKLHLQLIYFGREYCPAKKHEDSNCPICRVLKSPKYETDYKSMINQGGKPCRNTLDDIVRLSSPTKIAKNIVTYSNRTDELSSPEAKEYHREAGMESFVVVVNEDNNGNIGIGSKKRRRKIRVENDVEKREVVVDEEGTGSNTHGGSTTTQSSIAGGDDGLAEREAIHQEGNNMAPASIVGKVRRQEQASSPVQTRKQRRGRRQ</sequence>
<evidence type="ECO:0000256" key="8">
    <source>
        <dbReference type="ARBA" id="ARBA00023204"/>
    </source>
</evidence>
<keyword evidence="2" id="KW-0004">4Fe-4S</keyword>
<keyword evidence="7" id="KW-0411">Iron-sulfur</keyword>